<dbReference type="Proteomes" id="UP001164693">
    <property type="component" value="Chromosome"/>
</dbReference>
<feature type="transmembrane region" description="Helical" evidence="7">
    <location>
        <begin position="268"/>
        <end position="289"/>
    </location>
</feature>
<dbReference type="EMBL" id="CP097463">
    <property type="protein sequence ID" value="WAX58847.1"/>
    <property type="molecule type" value="Genomic_DNA"/>
</dbReference>
<dbReference type="Pfam" id="PF00528">
    <property type="entry name" value="BPD_transp_1"/>
    <property type="match status" value="1"/>
</dbReference>
<organism evidence="9 10">
    <name type="scientific">Jatrophihabitans cynanchi</name>
    <dbReference type="NCBI Taxonomy" id="2944128"/>
    <lineage>
        <taxon>Bacteria</taxon>
        <taxon>Bacillati</taxon>
        <taxon>Actinomycetota</taxon>
        <taxon>Actinomycetes</taxon>
        <taxon>Jatrophihabitantales</taxon>
        <taxon>Jatrophihabitantaceae</taxon>
        <taxon>Jatrophihabitans</taxon>
    </lineage>
</organism>
<keyword evidence="3" id="KW-1003">Cell membrane</keyword>
<dbReference type="PANTHER" id="PTHR32243:SF18">
    <property type="entry name" value="INNER MEMBRANE ABC TRANSPORTER PERMEASE PROTEIN YCJP"/>
    <property type="match status" value="1"/>
</dbReference>
<gene>
    <name evidence="9" type="ORF">M6B22_08800</name>
</gene>
<keyword evidence="2 7" id="KW-0813">Transport</keyword>
<dbReference type="SUPFAM" id="SSF161098">
    <property type="entry name" value="MetI-like"/>
    <property type="match status" value="1"/>
</dbReference>
<dbReference type="InterPro" id="IPR000515">
    <property type="entry name" value="MetI-like"/>
</dbReference>
<feature type="transmembrane region" description="Helical" evidence="7">
    <location>
        <begin position="131"/>
        <end position="155"/>
    </location>
</feature>
<dbReference type="Gene3D" id="1.10.3720.10">
    <property type="entry name" value="MetI-like"/>
    <property type="match status" value="1"/>
</dbReference>
<keyword evidence="5 7" id="KW-1133">Transmembrane helix</keyword>
<name>A0ABY7K5N9_9ACTN</name>
<keyword evidence="10" id="KW-1185">Reference proteome</keyword>
<dbReference type="PROSITE" id="PS50928">
    <property type="entry name" value="ABC_TM1"/>
    <property type="match status" value="1"/>
</dbReference>
<evidence type="ECO:0000313" key="9">
    <source>
        <dbReference type="EMBL" id="WAX58847.1"/>
    </source>
</evidence>
<dbReference type="CDD" id="cd06261">
    <property type="entry name" value="TM_PBP2"/>
    <property type="match status" value="1"/>
</dbReference>
<sequence length="304" mass="33199">MTAVIRAHVDPADPAERAATTAAADRPQPRSRARWAWNALAVLLSVILGAPIYWMLITSFMTGADLSRSTPQFVPVRPTLRAFREILGDPVFRQNLLNTLIITLAAVLISLVVGFLGALAIARLRFAGRKVFVLTVLVVQMIPLLALTIPLSLLLDQFQLKNSLTGVIISYLIFSMPYTVWTLRAFIAGIPKELDEAAMVDGCTRWQTFYKVILPLTGPGLVATGVYCWILAWNEFVVANTLLLDNNKQTLMVYLLQFQASSTHGADYAGLMAAATLTSLPVVVLFVIFQRRITAGLTAGAVKG</sequence>
<proteinExistence type="inferred from homology"/>
<dbReference type="PANTHER" id="PTHR32243">
    <property type="entry name" value="MALTOSE TRANSPORT SYSTEM PERMEASE-RELATED"/>
    <property type="match status" value="1"/>
</dbReference>
<evidence type="ECO:0000256" key="6">
    <source>
        <dbReference type="ARBA" id="ARBA00023136"/>
    </source>
</evidence>
<dbReference type="RefSeq" id="WP_269445388.1">
    <property type="nucleotide sequence ID" value="NZ_CP097463.1"/>
</dbReference>
<keyword evidence="6 7" id="KW-0472">Membrane</keyword>
<feature type="transmembrane region" description="Helical" evidence="7">
    <location>
        <begin position="208"/>
        <end position="232"/>
    </location>
</feature>
<evidence type="ECO:0000256" key="7">
    <source>
        <dbReference type="RuleBase" id="RU363032"/>
    </source>
</evidence>
<comment type="subcellular location">
    <subcellularLocation>
        <location evidence="1 7">Cell membrane</location>
        <topology evidence="1 7">Multi-pass membrane protein</topology>
    </subcellularLocation>
</comment>
<accession>A0ABY7K5N9</accession>
<evidence type="ECO:0000256" key="4">
    <source>
        <dbReference type="ARBA" id="ARBA00022692"/>
    </source>
</evidence>
<evidence type="ECO:0000256" key="1">
    <source>
        <dbReference type="ARBA" id="ARBA00004651"/>
    </source>
</evidence>
<protein>
    <submittedName>
        <fullName evidence="9">Carbohydrate ABC transporter permease</fullName>
    </submittedName>
</protein>
<feature type="transmembrane region" description="Helical" evidence="7">
    <location>
        <begin position="35"/>
        <end position="56"/>
    </location>
</feature>
<evidence type="ECO:0000259" key="8">
    <source>
        <dbReference type="PROSITE" id="PS50928"/>
    </source>
</evidence>
<keyword evidence="4 7" id="KW-0812">Transmembrane</keyword>
<evidence type="ECO:0000313" key="10">
    <source>
        <dbReference type="Proteomes" id="UP001164693"/>
    </source>
</evidence>
<dbReference type="InterPro" id="IPR050901">
    <property type="entry name" value="BP-dep_ABC_trans_perm"/>
</dbReference>
<evidence type="ECO:0000256" key="3">
    <source>
        <dbReference type="ARBA" id="ARBA00022475"/>
    </source>
</evidence>
<reference evidence="9" key="1">
    <citation type="submission" date="2022-05" db="EMBL/GenBank/DDBJ databases">
        <title>Jatrophihabitans sp. SB3-54 whole genome sequence.</title>
        <authorList>
            <person name="Suh M.K."/>
            <person name="Eom M.K."/>
            <person name="Kim J.S."/>
            <person name="Kim H.S."/>
            <person name="Do H.E."/>
            <person name="Shin Y.K."/>
            <person name="Lee J.-S."/>
        </authorList>
    </citation>
    <scope>NUCLEOTIDE SEQUENCE</scope>
    <source>
        <strain evidence="9">SB3-54</strain>
    </source>
</reference>
<dbReference type="InterPro" id="IPR035906">
    <property type="entry name" value="MetI-like_sf"/>
</dbReference>
<feature type="domain" description="ABC transmembrane type-1" evidence="8">
    <location>
        <begin position="96"/>
        <end position="289"/>
    </location>
</feature>
<evidence type="ECO:0000256" key="5">
    <source>
        <dbReference type="ARBA" id="ARBA00022989"/>
    </source>
</evidence>
<feature type="transmembrane region" description="Helical" evidence="7">
    <location>
        <begin position="167"/>
        <end position="187"/>
    </location>
</feature>
<comment type="similarity">
    <text evidence="7">Belongs to the binding-protein-dependent transport system permease family.</text>
</comment>
<feature type="transmembrane region" description="Helical" evidence="7">
    <location>
        <begin position="96"/>
        <end position="119"/>
    </location>
</feature>
<evidence type="ECO:0000256" key="2">
    <source>
        <dbReference type="ARBA" id="ARBA00022448"/>
    </source>
</evidence>